<keyword evidence="3" id="KW-1185">Reference proteome</keyword>
<feature type="region of interest" description="Disordered" evidence="1">
    <location>
        <begin position="1"/>
        <end position="64"/>
    </location>
</feature>
<dbReference type="Proteomes" id="UP000324222">
    <property type="component" value="Unassembled WGS sequence"/>
</dbReference>
<evidence type="ECO:0000313" key="2">
    <source>
        <dbReference type="EMBL" id="MPD00530.1"/>
    </source>
</evidence>
<name>A0A5B7K0P5_PORTR</name>
<feature type="compositionally biased region" description="Polar residues" evidence="1">
    <location>
        <begin position="48"/>
        <end position="64"/>
    </location>
</feature>
<feature type="compositionally biased region" description="Acidic residues" evidence="1">
    <location>
        <begin position="19"/>
        <end position="33"/>
    </location>
</feature>
<dbReference type="AlphaFoldDB" id="A0A5B7K0P5"/>
<gene>
    <name evidence="2" type="ORF">E2C01_096006</name>
</gene>
<organism evidence="2 3">
    <name type="scientific">Portunus trituberculatus</name>
    <name type="common">Swimming crab</name>
    <name type="synonym">Neptunus trituberculatus</name>
    <dbReference type="NCBI Taxonomy" id="210409"/>
    <lineage>
        <taxon>Eukaryota</taxon>
        <taxon>Metazoa</taxon>
        <taxon>Ecdysozoa</taxon>
        <taxon>Arthropoda</taxon>
        <taxon>Crustacea</taxon>
        <taxon>Multicrustacea</taxon>
        <taxon>Malacostraca</taxon>
        <taxon>Eumalacostraca</taxon>
        <taxon>Eucarida</taxon>
        <taxon>Decapoda</taxon>
        <taxon>Pleocyemata</taxon>
        <taxon>Brachyura</taxon>
        <taxon>Eubrachyura</taxon>
        <taxon>Portunoidea</taxon>
        <taxon>Portunidae</taxon>
        <taxon>Portuninae</taxon>
        <taxon>Portunus</taxon>
    </lineage>
</organism>
<accession>A0A5B7K0P5</accession>
<dbReference type="EMBL" id="VSRR010123338">
    <property type="protein sequence ID" value="MPD00530.1"/>
    <property type="molecule type" value="Genomic_DNA"/>
</dbReference>
<protein>
    <submittedName>
        <fullName evidence="2">Uncharacterized protein</fullName>
    </submittedName>
</protein>
<evidence type="ECO:0000313" key="3">
    <source>
        <dbReference type="Proteomes" id="UP000324222"/>
    </source>
</evidence>
<feature type="compositionally biased region" description="Pro residues" evidence="1">
    <location>
        <begin position="34"/>
        <end position="44"/>
    </location>
</feature>
<reference evidence="2 3" key="1">
    <citation type="submission" date="2019-05" db="EMBL/GenBank/DDBJ databases">
        <title>Another draft genome of Portunus trituberculatus and its Hox gene families provides insights of decapod evolution.</title>
        <authorList>
            <person name="Jeong J.-H."/>
            <person name="Song I."/>
            <person name="Kim S."/>
            <person name="Choi T."/>
            <person name="Kim D."/>
            <person name="Ryu S."/>
            <person name="Kim W."/>
        </authorList>
    </citation>
    <scope>NUCLEOTIDE SEQUENCE [LARGE SCALE GENOMIC DNA]</scope>
    <source>
        <tissue evidence="2">Muscle</tissue>
    </source>
</reference>
<evidence type="ECO:0000256" key="1">
    <source>
        <dbReference type="SAM" id="MobiDB-lite"/>
    </source>
</evidence>
<sequence length="64" mass="6775">MKQSSLDDSVGELDLTAAADDDDQPTNDIDEPPDLPQPPSPRPGTPIANHTTNKGKSTSLVLCF</sequence>
<comment type="caution">
    <text evidence="2">The sequence shown here is derived from an EMBL/GenBank/DDBJ whole genome shotgun (WGS) entry which is preliminary data.</text>
</comment>
<proteinExistence type="predicted"/>